<accession>A0ABY2UNX6</accession>
<evidence type="ECO:0000313" key="2">
    <source>
        <dbReference type="EMBL" id="TLP55982.1"/>
    </source>
</evidence>
<feature type="domain" description="Tn3 transposase DDE" evidence="1">
    <location>
        <begin position="1"/>
        <end position="118"/>
    </location>
</feature>
<gene>
    <name evidence="2" type="ORF">FEE96_22090</name>
</gene>
<protein>
    <recommendedName>
        <fullName evidence="1">Tn3 transposase DDE domain-containing protein</fullName>
    </recommendedName>
</protein>
<dbReference type="InterPro" id="IPR002513">
    <property type="entry name" value="Tn3_Tnp_DDE_dom"/>
</dbReference>
<dbReference type="Proteomes" id="UP000305041">
    <property type="component" value="Unassembled WGS sequence"/>
</dbReference>
<dbReference type="Pfam" id="PF01526">
    <property type="entry name" value="DDE_Tnp_Tn3"/>
    <property type="match status" value="1"/>
</dbReference>
<dbReference type="EMBL" id="VAUA01000014">
    <property type="protein sequence ID" value="TLP55982.1"/>
    <property type="molecule type" value="Genomic_DNA"/>
</dbReference>
<proteinExistence type="predicted"/>
<comment type="caution">
    <text evidence="2">The sequence shown here is derived from an EMBL/GenBank/DDBJ whole genome shotgun (WGS) entry which is preliminary data.</text>
</comment>
<evidence type="ECO:0000259" key="1">
    <source>
        <dbReference type="Pfam" id="PF01526"/>
    </source>
</evidence>
<evidence type="ECO:0000313" key="3">
    <source>
        <dbReference type="Proteomes" id="UP000305041"/>
    </source>
</evidence>
<keyword evidence="3" id="KW-1185">Reference proteome</keyword>
<name>A0ABY2UNX6_9RHOB</name>
<sequence length="119" mass="12889">MAEASNTSEYFQLSRMSRWHMESDGINRALAIVIEAQSALPMSQFCGAGVTDSSDSLFFPTTRQGEAMNLINAKNGNDPGMKAYTHISDKFWPLATQNIPATVGEAPYILDGPLMNATG</sequence>
<reference evidence="2 3" key="1">
    <citation type="submission" date="2019-05" db="EMBL/GenBank/DDBJ databases">
        <title>Draft genome sequence of Pelagicola sp. DSW4-44.</title>
        <authorList>
            <person name="Oh J."/>
        </authorList>
    </citation>
    <scope>NUCLEOTIDE SEQUENCE [LARGE SCALE GENOMIC DNA]</scope>
    <source>
        <strain evidence="2 3">DSW4-44</strain>
    </source>
</reference>
<organism evidence="2 3">
    <name type="scientific">Parasedimentitalea maritima</name>
    <dbReference type="NCBI Taxonomy" id="2578117"/>
    <lineage>
        <taxon>Bacteria</taxon>
        <taxon>Pseudomonadati</taxon>
        <taxon>Pseudomonadota</taxon>
        <taxon>Alphaproteobacteria</taxon>
        <taxon>Rhodobacterales</taxon>
        <taxon>Paracoccaceae</taxon>
        <taxon>Parasedimentitalea</taxon>
    </lineage>
</organism>